<dbReference type="Pfam" id="PF00534">
    <property type="entry name" value="Glycos_transf_1"/>
    <property type="match status" value="1"/>
</dbReference>
<evidence type="ECO:0000313" key="3">
    <source>
        <dbReference type="EMBL" id="MEN7549600.1"/>
    </source>
</evidence>
<dbReference type="AlphaFoldDB" id="A0AAW9SAT2"/>
<dbReference type="SUPFAM" id="SSF53756">
    <property type="entry name" value="UDP-Glycosyltransferase/glycogen phosphorylase"/>
    <property type="match status" value="1"/>
</dbReference>
<dbReference type="Proteomes" id="UP001403385">
    <property type="component" value="Unassembled WGS sequence"/>
</dbReference>
<reference evidence="3 4" key="1">
    <citation type="submission" date="2024-04" db="EMBL/GenBank/DDBJ databases">
        <title>Novel genus in family Flammeovirgaceae.</title>
        <authorList>
            <person name="Nguyen T.H."/>
            <person name="Vuong T.Q."/>
            <person name="Le H."/>
            <person name="Kim S.-G."/>
        </authorList>
    </citation>
    <scope>NUCLEOTIDE SEQUENCE [LARGE SCALE GENOMIC DNA]</scope>
    <source>
        <strain evidence="3 4">JCM 23209</strain>
    </source>
</reference>
<evidence type="ECO:0000259" key="2">
    <source>
        <dbReference type="Pfam" id="PF13439"/>
    </source>
</evidence>
<organism evidence="3 4">
    <name type="scientific">Rapidithrix thailandica</name>
    <dbReference type="NCBI Taxonomy" id="413964"/>
    <lineage>
        <taxon>Bacteria</taxon>
        <taxon>Pseudomonadati</taxon>
        <taxon>Bacteroidota</taxon>
        <taxon>Cytophagia</taxon>
        <taxon>Cytophagales</taxon>
        <taxon>Flammeovirgaceae</taxon>
        <taxon>Rapidithrix</taxon>
    </lineage>
</organism>
<keyword evidence="3" id="KW-0328">Glycosyltransferase</keyword>
<dbReference type="InterPro" id="IPR001296">
    <property type="entry name" value="Glyco_trans_1"/>
</dbReference>
<dbReference type="GO" id="GO:0016757">
    <property type="term" value="F:glycosyltransferase activity"/>
    <property type="evidence" value="ECO:0007669"/>
    <property type="project" value="UniProtKB-KW"/>
</dbReference>
<dbReference type="CDD" id="cd03801">
    <property type="entry name" value="GT4_PimA-like"/>
    <property type="match status" value="1"/>
</dbReference>
<proteinExistence type="predicted"/>
<keyword evidence="3" id="KW-0808">Transferase</keyword>
<dbReference type="RefSeq" id="WP_346822379.1">
    <property type="nucleotide sequence ID" value="NZ_JBDKWZ010000009.1"/>
</dbReference>
<dbReference type="EMBL" id="JBDKWZ010000009">
    <property type="protein sequence ID" value="MEN7549600.1"/>
    <property type="molecule type" value="Genomic_DNA"/>
</dbReference>
<dbReference type="InterPro" id="IPR028098">
    <property type="entry name" value="Glyco_trans_4-like_N"/>
</dbReference>
<keyword evidence="4" id="KW-1185">Reference proteome</keyword>
<dbReference type="Gene3D" id="3.40.50.2000">
    <property type="entry name" value="Glycogen Phosphorylase B"/>
    <property type="match status" value="2"/>
</dbReference>
<name>A0AAW9SAT2_9BACT</name>
<feature type="domain" description="Glycosyl transferase family 1" evidence="1">
    <location>
        <begin position="216"/>
        <end position="368"/>
    </location>
</feature>
<evidence type="ECO:0000313" key="4">
    <source>
        <dbReference type="Proteomes" id="UP001403385"/>
    </source>
</evidence>
<feature type="domain" description="Glycosyltransferase subfamily 4-like N-terminal" evidence="2">
    <location>
        <begin position="28"/>
        <end position="186"/>
    </location>
</feature>
<evidence type="ECO:0000259" key="1">
    <source>
        <dbReference type="Pfam" id="PF00534"/>
    </source>
</evidence>
<dbReference type="PANTHER" id="PTHR45947:SF3">
    <property type="entry name" value="SULFOQUINOVOSYL TRANSFERASE SQD2"/>
    <property type="match status" value="1"/>
</dbReference>
<accession>A0AAW9SAT2</accession>
<protein>
    <submittedName>
        <fullName evidence="3">Glycosyltransferase family 4 protein</fullName>
        <ecNumber evidence="3">2.4.-.-</ecNumber>
    </submittedName>
</protein>
<sequence length="395" mass="45653">MGKKTILINEFLMEKLRVLHLIPNLRKGGAERFALDVCQELNLHPEVEVNLVTLSQENSYSYMSESVPITCIHSHYIPSVLGKAKIEKQDYIRFVDEFKPHIIHTHLFRAELYSSLYLPSYAAFVTHGHDNMCQFKQLSLETLLSKKSITEYYERSLLLKDKYAKVRNYFIANSENTQTYFQQNLPKKMQKDVVLIRYGFNFKRFYNPELRRPPINNKIKIVNIGSFVDKKNQKLLVEIACLLKQKGLSFEINMLGDGVNRPVIQQVINENGLEDCVFLRGNVDKVEEYLWNSNLYVHTAWYEPFGLVFLEAMAAGLPCVGLDGKGNRSLIKDDLNGYFIKEQNADTFAKKIEDLAGDLVLYETLATNAVEFAKQYDISVKTQELVEFYKKIAKL</sequence>
<dbReference type="EC" id="2.4.-.-" evidence="3"/>
<dbReference type="PANTHER" id="PTHR45947">
    <property type="entry name" value="SULFOQUINOVOSYL TRANSFERASE SQD2"/>
    <property type="match status" value="1"/>
</dbReference>
<comment type="caution">
    <text evidence="3">The sequence shown here is derived from an EMBL/GenBank/DDBJ whole genome shotgun (WGS) entry which is preliminary data.</text>
</comment>
<dbReference type="Pfam" id="PF13439">
    <property type="entry name" value="Glyco_transf_4"/>
    <property type="match status" value="1"/>
</dbReference>
<gene>
    <name evidence="3" type="ORF">AAG747_16875</name>
</gene>
<dbReference type="InterPro" id="IPR050194">
    <property type="entry name" value="Glycosyltransferase_grp1"/>
</dbReference>